<evidence type="ECO:0000313" key="14">
    <source>
        <dbReference type="EMBL" id="RZO26512.1"/>
    </source>
</evidence>
<dbReference type="GO" id="GO:0006168">
    <property type="term" value="P:adenine salvage"/>
    <property type="evidence" value="ECO:0007669"/>
    <property type="project" value="InterPro"/>
</dbReference>
<dbReference type="AlphaFoldDB" id="A0A520MZ47"/>
<keyword evidence="11 12" id="KW-0660">Purine salvage</keyword>
<evidence type="ECO:0000256" key="2">
    <source>
        <dbReference type="ARBA" id="ARBA00003968"/>
    </source>
</evidence>
<dbReference type="Proteomes" id="UP000319384">
    <property type="component" value="Unassembled WGS sequence"/>
</dbReference>
<dbReference type="InterPro" id="IPR000836">
    <property type="entry name" value="PRTase_dom"/>
</dbReference>
<name>A0A520MZ47_9GAMM</name>
<comment type="pathway">
    <text evidence="4 12">Purine metabolism; AMP biosynthesis via salvage pathway; AMP from adenine: step 1/1.</text>
</comment>
<evidence type="ECO:0000256" key="4">
    <source>
        <dbReference type="ARBA" id="ARBA00004659"/>
    </source>
</evidence>
<dbReference type="GO" id="GO:0002055">
    <property type="term" value="F:adenine binding"/>
    <property type="evidence" value="ECO:0007669"/>
    <property type="project" value="TreeGrafter"/>
</dbReference>
<dbReference type="InterPro" id="IPR005764">
    <property type="entry name" value="Ade_phspho_trans"/>
</dbReference>
<sequence length="185" mass="20876">MERKLMKDPLHLKKYVRTVRDFPIKGITFRDITSLIETPKAFIKTCDELTNITKEFDADIIASIESRGFIFAGSIAKDLKLPFVLARKPGKLPNETFKKDFDLEYGSTSIEIQKNTKIKTNQKIVIIDDLVATGGTAIACAELFTENFNIKNSDILILCVINLIDLGGEKLIKERGFSIQTIIDY</sequence>
<comment type="similarity">
    <text evidence="5 12">Belongs to the purine/pyrimidine phosphoribosyltransferase family.</text>
</comment>
<evidence type="ECO:0000256" key="11">
    <source>
        <dbReference type="ARBA" id="ARBA00022726"/>
    </source>
</evidence>
<comment type="function">
    <text evidence="2 12">Catalyzes a salvage reaction resulting in the formation of AMP, that is energically less costly than de novo synthesis.</text>
</comment>
<dbReference type="GO" id="GO:0005737">
    <property type="term" value="C:cytoplasm"/>
    <property type="evidence" value="ECO:0007669"/>
    <property type="project" value="UniProtKB-SubCell"/>
</dbReference>
<accession>A0A520MZ47</accession>
<proteinExistence type="inferred from homology"/>
<gene>
    <name evidence="12" type="primary">apt</name>
    <name evidence="14" type="ORF">EVA95_02010</name>
</gene>
<evidence type="ECO:0000256" key="3">
    <source>
        <dbReference type="ARBA" id="ARBA00004496"/>
    </source>
</evidence>
<evidence type="ECO:0000256" key="7">
    <source>
        <dbReference type="ARBA" id="ARBA00011893"/>
    </source>
</evidence>
<dbReference type="PANTHER" id="PTHR32315:SF3">
    <property type="entry name" value="ADENINE PHOSPHORIBOSYLTRANSFERASE"/>
    <property type="match status" value="1"/>
</dbReference>
<dbReference type="GO" id="GO:0016208">
    <property type="term" value="F:AMP binding"/>
    <property type="evidence" value="ECO:0007669"/>
    <property type="project" value="TreeGrafter"/>
</dbReference>
<dbReference type="CDD" id="cd06223">
    <property type="entry name" value="PRTases_typeI"/>
    <property type="match status" value="1"/>
</dbReference>
<dbReference type="GO" id="GO:0006166">
    <property type="term" value="P:purine ribonucleoside salvage"/>
    <property type="evidence" value="ECO:0007669"/>
    <property type="project" value="UniProtKB-KW"/>
</dbReference>
<protein>
    <recommendedName>
        <fullName evidence="7 12">Adenine phosphoribosyltransferase</fullName>
        <shortName evidence="12">APRT</shortName>
        <ecNumber evidence="7 12">2.4.2.7</ecNumber>
    </recommendedName>
</protein>
<comment type="subcellular location">
    <subcellularLocation>
        <location evidence="3 12">Cytoplasm</location>
    </subcellularLocation>
</comment>
<dbReference type="InterPro" id="IPR050054">
    <property type="entry name" value="UPRTase/APRTase"/>
</dbReference>
<dbReference type="InterPro" id="IPR029057">
    <property type="entry name" value="PRTase-like"/>
</dbReference>
<feature type="domain" description="Phosphoribosyltransferase" evidence="13">
    <location>
        <begin position="56"/>
        <end position="155"/>
    </location>
</feature>
<evidence type="ECO:0000256" key="12">
    <source>
        <dbReference type="HAMAP-Rule" id="MF_00004"/>
    </source>
</evidence>
<keyword evidence="8 12" id="KW-0963">Cytoplasm</keyword>
<dbReference type="HAMAP" id="MF_00004">
    <property type="entry name" value="Aden_phosphoribosyltr"/>
    <property type="match status" value="1"/>
</dbReference>
<organism evidence="14 15">
    <name type="scientific">SAR86 cluster bacterium</name>
    <dbReference type="NCBI Taxonomy" id="2030880"/>
    <lineage>
        <taxon>Bacteria</taxon>
        <taxon>Pseudomonadati</taxon>
        <taxon>Pseudomonadota</taxon>
        <taxon>Gammaproteobacteria</taxon>
        <taxon>SAR86 cluster</taxon>
    </lineage>
</organism>
<dbReference type="NCBIfam" id="NF002636">
    <property type="entry name" value="PRK02304.1-5"/>
    <property type="match status" value="1"/>
</dbReference>
<dbReference type="Pfam" id="PF00156">
    <property type="entry name" value="Pribosyltran"/>
    <property type="match status" value="1"/>
</dbReference>
<comment type="caution">
    <text evidence="14">The sequence shown here is derived from an EMBL/GenBank/DDBJ whole genome shotgun (WGS) entry which is preliminary data.</text>
</comment>
<reference evidence="14 15" key="1">
    <citation type="submission" date="2019-02" db="EMBL/GenBank/DDBJ databases">
        <title>Prokaryotic population dynamics and viral predation in marine succession experiment using metagenomics: the confinement effect.</title>
        <authorList>
            <person name="Haro-Moreno J.M."/>
            <person name="Rodriguez-Valera F."/>
            <person name="Lopez-Perez M."/>
        </authorList>
    </citation>
    <scope>NUCLEOTIDE SEQUENCE [LARGE SCALE GENOMIC DNA]</scope>
    <source>
        <strain evidence="14">MED-G162</strain>
    </source>
</reference>
<evidence type="ECO:0000259" key="13">
    <source>
        <dbReference type="Pfam" id="PF00156"/>
    </source>
</evidence>
<evidence type="ECO:0000256" key="8">
    <source>
        <dbReference type="ARBA" id="ARBA00022490"/>
    </source>
</evidence>
<comment type="subunit">
    <text evidence="6 12">Homodimer.</text>
</comment>
<evidence type="ECO:0000256" key="1">
    <source>
        <dbReference type="ARBA" id="ARBA00000868"/>
    </source>
</evidence>
<dbReference type="PANTHER" id="PTHR32315">
    <property type="entry name" value="ADENINE PHOSPHORIBOSYLTRANSFERASE"/>
    <property type="match status" value="1"/>
</dbReference>
<dbReference type="EMBL" id="SHBH01000011">
    <property type="protein sequence ID" value="RZO26512.1"/>
    <property type="molecule type" value="Genomic_DNA"/>
</dbReference>
<evidence type="ECO:0000256" key="10">
    <source>
        <dbReference type="ARBA" id="ARBA00022679"/>
    </source>
</evidence>
<dbReference type="EC" id="2.4.2.7" evidence="7 12"/>
<dbReference type="UniPathway" id="UPA00588">
    <property type="reaction ID" value="UER00646"/>
</dbReference>
<evidence type="ECO:0000313" key="15">
    <source>
        <dbReference type="Proteomes" id="UP000319384"/>
    </source>
</evidence>
<dbReference type="GO" id="GO:0003999">
    <property type="term" value="F:adenine phosphoribosyltransferase activity"/>
    <property type="evidence" value="ECO:0007669"/>
    <property type="project" value="UniProtKB-UniRule"/>
</dbReference>
<keyword evidence="9 12" id="KW-0328">Glycosyltransferase</keyword>
<dbReference type="GO" id="GO:0044209">
    <property type="term" value="P:AMP salvage"/>
    <property type="evidence" value="ECO:0007669"/>
    <property type="project" value="UniProtKB-UniRule"/>
</dbReference>
<keyword evidence="10 12" id="KW-0808">Transferase</keyword>
<dbReference type="SUPFAM" id="SSF53271">
    <property type="entry name" value="PRTase-like"/>
    <property type="match status" value="1"/>
</dbReference>
<evidence type="ECO:0000256" key="9">
    <source>
        <dbReference type="ARBA" id="ARBA00022676"/>
    </source>
</evidence>
<evidence type="ECO:0000256" key="5">
    <source>
        <dbReference type="ARBA" id="ARBA00008391"/>
    </source>
</evidence>
<dbReference type="Gene3D" id="3.40.50.2020">
    <property type="match status" value="1"/>
</dbReference>
<evidence type="ECO:0000256" key="6">
    <source>
        <dbReference type="ARBA" id="ARBA00011738"/>
    </source>
</evidence>
<dbReference type="FunFam" id="3.40.50.2020:FF:000004">
    <property type="entry name" value="Adenine phosphoribosyltransferase"/>
    <property type="match status" value="1"/>
</dbReference>
<comment type="catalytic activity">
    <reaction evidence="1 12">
        <text>AMP + diphosphate = 5-phospho-alpha-D-ribose 1-diphosphate + adenine</text>
        <dbReference type="Rhea" id="RHEA:16609"/>
        <dbReference type="ChEBI" id="CHEBI:16708"/>
        <dbReference type="ChEBI" id="CHEBI:33019"/>
        <dbReference type="ChEBI" id="CHEBI:58017"/>
        <dbReference type="ChEBI" id="CHEBI:456215"/>
        <dbReference type="EC" id="2.4.2.7"/>
    </reaction>
</comment>